<evidence type="ECO:0000313" key="2">
    <source>
        <dbReference type="Proteomes" id="UP000229044"/>
    </source>
</evidence>
<dbReference type="Proteomes" id="UP000229044">
    <property type="component" value="Unassembled WGS sequence"/>
</dbReference>
<evidence type="ECO:0008006" key="3">
    <source>
        <dbReference type="Google" id="ProtNLM"/>
    </source>
</evidence>
<organism evidence="1 2">
    <name type="scientific">Marinobacter guineae</name>
    <dbReference type="NCBI Taxonomy" id="432303"/>
    <lineage>
        <taxon>Bacteria</taxon>
        <taxon>Pseudomonadati</taxon>
        <taxon>Pseudomonadota</taxon>
        <taxon>Gammaproteobacteria</taxon>
        <taxon>Pseudomonadales</taxon>
        <taxon>Marinobacteraceae</taxon>
        <taxon>Marinobacter</taxon>
    </lineage>
</organism>
<dbReference type="AlphaFoldDB" id="A0A2G1VC43"/>
<dbReference type="EMBL" id="NTFI01000005">
    <property type="protein sequence ID" value="PHQ24230.1"/>
    <property type="molecule type" value="Genomic_DNA"/>
</dbReference>
<accession>A0A2G1VC43</accession>
<sequence length="284" mass="31695">MAVSFGTGRRLARGAVLASVLLGGQALALAPEHETRRLMLATEEAVVAEKWGEAGEYLNRLQQLKGEKPLDYHFYRGRVMLQSSHLNEAQSALETYVTRAGAEGTHYQESLKLITDIEKARKESALAPQGTGERERVAVIEPAGDGRVASLRKLYLADSDREALTLHINSLLELAGWRRDQTVVRLDRPADVEYRLGTQGSEIQIQEIRRGEDGRVMRSTEPMSVFGINPRVEWRCETAISTCWVYDPRDGSRLFQLALNRDQAQEIADTLGHLIRTVQAPSDS</sequence>
<evidence type="ECO:0000313" key="1">
    <source>
        <dbReference type="EMBL" id="PHQ24230.1"/>
    </source>
</evidence>
<proteinExistence type="predicted"/>
<protein>
    <recommendedName>
        <fullName evidence="3">Protein containing tetratricopeptide repeat</fullName>
    </recommendedName>
</protein>
<reference evidence="1 2" key="1">
    <citation type="submission" date="2017-09" db="EMBL/GenBank/DDBJ databases">
        <title>The draft genome sequences of Marinobacter guineae M3B.</title>
        <authorList>
            <person name="Cao J."/>
        </authorList>
    </citation>
    <scope>NUCLEOTIDE SEQUENCE [LARGE SCALE GENOMIC DNA]</scope>
    <source>
        <strain evidence="1 2">M3B</strain>
    </source>
</reference>
<comment type="caution">
    <text evidence="1">The sequence shown here is derived from an EMBL/GenBank/DDBJ whole genome shotgun (WGS) entry which is preliminary data.</text>
</comment>
<name>A0A2G1VC43_9GAMM</name>
<dbReference type="RefSeq" id="WP_099619008.1">
    <property type="nucleotide sequence ID" value="NZ_KZ319341.1"/>
</dbReference>
<gene>
    <name evidence="1" type="ORF">CLH62_15005</name>
</gene>
<keyword evidence="2" id="KW-1185">Reference proteome</keyword>
<dbReference type="OrthoDB" id="6357069at2"/>